<gene>
    <name evidence="3" type="ORF">RVR_2456</name>
</gene>
<feature type="region of interest" description="Disordered" evidence="1">
    <location>
        <begin position="1"/>
        <end position="27"/>
    </location>
</feature>
<feature type="compositionally biased region" description="Basic and acidic residues" evidence="1">
    <location>
        <begin position="90"/>
        <end position="103"/>
    </location>
</feature>
<dbReference type="Proteomes" id="UP000595703">
    <property type="component" value="Chromosome"/>
</dbReference>
<feature type="region of interest" description="Disordered" evidence="1">
    <location>
        <begin position="72"/>
        <end position="109"/>
    </location>
</feature>
<feature type="compositionally biased region" description="Low complexity" evidence="1">
    <location>
        <begin position="318"/>
        <end position="333"/>
    </location>
</feature>
<dbReference type="InterPro" id="IPR001480">
    <property type="entry name" value="Bulb-type_lectin_dom"/>
</dbReference>
<dbReference type="AlphaFoldDB" id="A0A7U3UMF0"/>
<dbReference type="Gene3D" id="2.90.10.10">
    <property type="entry name" value="Bulb-type lectin domain"/>
    <property type="match status" value="1"/>
</dbReference>
<evidence type="ECO:0000256" key="1">
    <source>
        <dbReference type="SAM" id="MobiDB-lite"/>
    </source>
</evidence>
<feature type="compositionally biased region" description="Polar residues" evidence="1">
    <location>
        <begin position="259"/>
        <end position="295"/>
    </location>
</feature>
<reference evidence="3 4" key="1">
    <citation type="journal article" date="2010" name="J. Bacteriol.">
        <title>Biochemical characterization of a novel indole prenyltransferase from Streptomyces sp. SN-593.</title>
        <authorList>
            <person name="Takahashi S."/>
            <person name="Takagi H."/>
            <person name="Toyoda A."/>
            <person name="Uramoto M."/>
            <person name="Nogawa T."/>
            <person name="Ueki M."/>
            <person name="Sakaki Y."/>
            <person name="Osada H."/>
        </authorList>
    </citation>
    <scope>NUCLEOTIDE SEQUENCE [LARGE SCALE GENOMIC DNA]</scope>
    <source>
        <strain evidence="3 4">SN-593</strain>
    </source>
</reference>
<accession>A0A7U3UMF0</accession>
<feature type="domain" description="Bulb-type lectin" evidence="2">
    <location>
        <begin position="496"/>
        <end position="602"/>
    </location>
</feature>
<dbReference type="KEGG" id="arev:RVR_2456"/>
<evidence type="ECO:0000313" key="3">
    <source>
        <dbReference type="EMBL" id="BBA96930.1"/>
    </source>
</evidence>
<evidence type="ECO:0000259" key="2">
    <source>
        <dbReference type="PROSITE" id="PS50927"/>
    </source>
</evidence>
<name>A0A7U3UMF0_9ACTN</name>
<evidence type="ECO:0000313" key="4">
    <source>
        <dbReference type="Proteomes" id="UP000595703"/>
    </source>
</evidence>
<dbReference type="SUPFAM" id="SSF51110">
    <property type="entry name" value="alpha-D-mannose-specific plant lectins"/>
    <property type="match status" value="1"/>
</dbReference>
<keyword evidence="4" id="KW-1185">Reference proteome</keyword>
<feature type="compositionally biased region" description="Basic and acidic residues" evidence="1">
    <location>
        <begin position="413"/>
        <end position="428"/>
    </location>
</feature>
<feature type="compositionally biased region" description="Polar residues" evidence="1">
    <location>
        <begin position="438"/>
        <end position="456"/>
    </location>
</feature>
<reference evidence="3 4" key="4">
    <citation type="journal article" date="2020" name="Sci. Rep.">
        <title>beta-carboline chemical signals induce reveromycin production through a LuxR family regulator in Streptomyces sp. SN-593.</title>
        <authorList>
            <person name="Panthee S."/>
            <person name="Kito N."/>
            <person name="Hayashi T."/>
            <person name="Shimizu T."/>
            <person name="Ishikawa J."/>
            <person name="Hamamoto H."/>
            <person name="Osada H."/>
            <person name="Takahashi S."/>
        </authorList>
    </citation>
    <scope>NUCLEOTIDE SEQUENCE [LARGE SCALE GENOMIC DNA]</scope>
    <source>
        <strain evidence="3 4">SN-593</strain>
    </source>
</reference>
<protein>
    <recommendedName>
        <fullName evidence="2">Bulb-type lectin domain-containing protein</fullName>
    </recommendedName>
</protein>
<proteinExistence type="predicted"/>
<dbReference type="PROSITE" id="PS50927">
    <property type="entry name" value="BULB_LECTIN"/>
    <property type="match status" value="1"/>
</dbReference>
<reference evidence="3 4" key="3">
    <citation type="journal article" date="2011" name="Nat. Chem. Biol.">
        <title>Reveromycin A biosynthesis uses RevG and RevJ for stereospecific spiroacetal formation.</title>
        <authorList>
            <person name="Takahashi S."/>
            <person name="Toyoda A."/>
            <person name="Sekiyama Y."/>
            <person name="Takagi H."/>
            <person name="Nogawa T."/>
            <person name="Uramoto M."/>
            <person name="Suzuki R."/>
            <person name="Koshino H."/>
            <person name="Kumano T."/>
            <person name="Panthee S."/>
            <person name="Dairi T."/>
            <person name="Ishikawa J."/>
            <person name="Ikeda H."/>
            <person name="Sakaki Y."/>
            <person name="Osada H."/>
        </authorList>
    </citation>
    <scope>NUCLEOTIDE SEQUENCE [LARGE SCALE GENOMIC DNA]</scope>
    <source>
        <strain evidence="3 4">SN-593</strain>
    </source>
</reference>
<dbReference type="RefSeq" id="WP_202233293.1">
    <property type="nucleotide sequence ID" value="NZ_AP018365.1"/>
</dbReference>
<dbReference type="InterPro" id="IPR036426">
    <property type="entry name" value="Bulb-type_lectin_dom_sf"/>
</dbReference>
<sequence length="604" mass="59919">MTPKQPPGGPALGTDRADPGGSLRARRIRRALPLPLHDGDLEGAAASTALAQERAVASGALARVAAQAIGEPGVEHTGAPQGTSAAPGRELPDTAARRFRPDSGRTGTDRMGALAKAGRSRTGPWPLVAAAAVAGAVLVSAPLLRQSHDGDSLDVEGLDRATPVATLGSPADGGTSDIAPDGSSDSRSALTNGGKGLESGASPRAGEAAPTGTGLQKAGVDPQFEDTSPTGSLSAPDKGVSDGATPFSREMAPHYRAPTLSTFPETDGPNSSKARTTTDGASGSDSPAAKSTQVPVPTDERQAAKPKAAPRTFLKLLPKATAASAPESAAKSEPTSETKAEPKAAALSTSKAESAKEPAAKPAAKPLDGGVTLSAEKPAVTDGTGPGNEAGASQDGKPHDTRPATTDTAAGAKADDKTTDRAASDPDAKASGQDEQTKAGSQDSTASQPHFSSSKPTAPAVPSKPLVPGMPAAPAVPSKPLVPGTPAAPAKPAHGTRVVNATTVIEPGASVSTDHVRLGLTLDGDLVVSDVNGAILWSAHTSGSGNQAVFQSDGNLVVYNSAHHALWASGTVGHSGAHLVLQSDGNVVVTSASGAAIWAAGTVH</sequence>
<dbReference type="SMART" id="SM00108">
    <property type="entry name" value="B_lectin"/>
    <property type="match status" value="1"/>
</dbReference>
<dbReference type="EMBL" id="AP018365">
    <property type="protein sequence ID" value="BBA96930.1"/>
    <property type="molecule type" value="Genomic_DNA"/>
</dbReference>
<feature type="region of interest" description="Disordered" evidence="1">
    <location>
        <begin position="163"/>
        <end position="472"/>
    </location>
</feature>
<reference evidence="3 4" key="2">
    <citation type="journal article" date="2011" name="J. Antibiot.">
        <title>Furaquinocins I and J: novel polyketide isoprenoid hybrid compounds from Streptomyces reveromyceticus SN-593.</title>
        <authorList>
            <person name="Panthee S."/>
            <person name="Takahashi S."/>
            <person name="Takagi H."/>
            <person name="Nogawa T."/>
            <person name="Oowada E."/>
            <person name="Uramoto M."/>
            <person name="Osada H."/>
        </authorList>
    </citation>
    <scope>NUCLEOTIDE SEQUENCE [LARGE SCALE GENOMIC DNA]</scope>
    <source>
        <strain evidence="3 4">SN-593</strain>
    </source>
</reference>
<organism evidence="3 4">
    <name type="scientific">Actinacidiphila reveromycinica</name>
    <dbReference type="NCBI Taxonomy" id="659352"/>
    <lineage>
        <taxon>Bacteria</taxon>
        <taxon>Bacillati</taxon>
        <taxon>Actinomycetota</taxon>
        <taxon>Actinomycetes</taxon>
        <taxon>Kitasatosporales</taxon>
        <taxon>Streptomycetaceae</taxon>
        <taxon>Actinacidiphila</taxon>
    </lineage>
</organism>